<keyword evidence="4" id="KW-0560">Oxidoreductase</keyword>
<evidence type="ECO:0000313" key="9">
    <source>
        <dbReference type="Proteomes" id="UP000298327"/>
    </source>
</evidence>
<evidence type="ECO:0000256" key="2">
    <source>
        <dbReference type="ARBA" id="ARBA00022630"/>
    </source>
</evidence>
<reference evidence="8 9" key="1">
    <citation type="submission" date="2019-02" db="EMBL/GenBank/DDBJ databases">
        <title>Genome sequencing of the rare red list fungi Dentipellis fragilis.</title>
        <authorList>
            <person name="Buettner E."/>
            <person name="Kellner H."/>
        </authorList>
    </citation>
    <scope>NUCLEOTIDE SEQUENCE [LARGE SCALE GENOMIC DNA]</scope>
    <source>
        <strain evidence="8 9">DSM 105465</strain>
    </source>
</reference>
<dbReference type="InterPro" id="IPR036249">
    <property type="entry name" value="Thioredoxin-like_sf"/>
</dbReference>
<keyword evidence="2" id="KW-0285">Flavoprotein</keyword>
<dbReference type="PRINTS" id="PR00420">
    <property type="entry name" value="RNGMNOXGNASE"/>
</dbReference>
<dbReference type="AlphaFoldDB" id="A0A4Y9ZDS5"/>
<dbReference type="InterPro" id="IPR050641">
    <property type="entry name" value="RIFMO-like"/>
</dbReference>
<dbReference type="PANTHER" id="PTHR43004">
    <property type="entry name" value="TRK SYSTEM POTASSIUM UPTAKE PROTEIN"/>
    <property type="match status" value="1"/>
</dbReference>
<sequence length="802" mass="89128">MPDVEESADPTPHTDNIKVQSSKAFDSAIAVDGTIDFGVRCPTSSRPPTPTYRLCLAHNDPVILKSLRNYKTSSVKFTSSIMSSTPETHDVLIVGAGPAGLMSATTLARMGIRPLVIDADEYAGHQYGRSDAFHSRAMEVMESLGMPMEQLKHAGRKLYGRTFWEISGGRGKRTAYARFYPEFLDFDEDYALCVRQGLIEQVMIHDVEGHYDGFDVQWKWKFVTMELPKEDDATGLSKVVLQHSDSGEERIVFAKYVLACDGARSAVRRWAAPFDVKLDGKALPFTWCVLDAVGLKSDFPDLERLSVIRSEKGIVLIIPREPINGKPAARFDIQLEKSRHEATEEEATKTIKAIFEPFKLEWDEVNWWSSYDVGQRIINKYDVANKVFFLGDVCHTHSPRAGLGLNTAVLEAHNLGWKLGLVLQGRSTPDILKTYASERHNVAKYLIDMDRKLVELYAGLERQTLENFSSDEAGAWLERLRLFQAANYAVCATRLFDDFDIDEPDVQYQAGASIVYEPSSVIRTSSGKVDELTIGQPGVPVGSRTRPAKVTRLSDSIPVAIQPRFDGKFTIYVLVGDLAKPGALDTLVDLDEYVRSTGGSVFKRYGAEVSSATLPISKRMPKSRIPDTTPDSTLTNGTANGHTNGVNGTHKPKKTAIPPGRQLYTYQYDDIPQITDEHIAPAHTLFRTSVVTTTPSSNKVILDDVMDRVYPRAGSPGAENKSRLFHPAHFFCDDIALMSPYRHSAPEAGSIFENQLYGKWAVDKDVGAIIVARPDGHVGLRTEGFGRKAWSELEKYFEGFLV</sequence>
<proteinExistence type="inferred from homology"/>
<evidence type="ECO:0000259" key="6">
    <source>
        <dbReference type="Pfam" id="PF01494"/>
    </source>
</evidence>
<evidence type="ECO:0008006" key="10">
    <source>
        <dbReference type="Google" id="ProtNLM"/>
    </source>
</evidence>
<dbReference type="STRING" id="205917.A0A4Y9ZDS5"/>
<evidence type="ECO:0000256" key="4">
    <source>
        <dbReference type="ARBA" id="ARBA00023002"/>
    </source>
</evidence>
<feature type="compositionally biased region" description="Polar residues" evidence="5">
    <location>
        <begin position="629"/>
        <end position="647"/>
    </location>
</feature>
<gene>
    <name evidence="8" type="ORF">EVG20_g404</name>
</gene>
<feature type="domain" description="FAD-binding" evidence="6">
    <location>
        <begin position="90"/>
        <end position="448"/>
    </location>
</feature>
<dbReference type="Proteomes" id="UP000298327">
    <property type="component" value="Unassembled WGS sequence"/>
</dbReference>
<keyword evidence="9" id="KW-1185">Reference proteome</keyword>
<dbReference type="EMBL" id="SEOQ01000010">
    <property type="protein sequence ID" value="TFY72604.1"/>
    <property type="molecule type" value="Genomic_DNA"/>
</dbReference>
<accession>A0A4Y9ZDS5</accession>
<dbReference type="SUPFAM" id="SSF54373">
    <property type="entry name" value="FAD-linked reductases, C-terminal domain"/>
    <property type="match status" value="1"/>
</dbReference>
<comment type="similarity">
    <text evidence="1">Belongs to the PheA/TfdB FAD monooxygenase family.</text>
</comment>
<feature type="domain" description="Phenol hydroxylase-like C-terminal dimerisation" evidence="7">
    <location>
        <begin position="515"/>
        <end position="607"/>
    </location>
</feature>
<keyword evidence="3" id="KW-0274">FAD</keyword>
<protein>
    <recommendedName>
        <fullName evidence="10">FAD-binding domain-containing protein</fullName>
    </recommendedName>
</protein>
<dbReference type="PANTHER" id="PTHR43004:SF4">
    <property type="entry name" value="FAD-BINDING DOMAIN-CONTAINING PROTEIN"/>
    <property type="match status" value="1"/>
</dbReference>
<dbReference type="InterPro" id="IPR002938">
    <property type="entry name" value="FAD-bd"/>
</dbReference>
<dbReference type="Gene3D" id="3.40.30.20">
    <property type="match status" value="1"/>
</dbReference>
<dbReference type="GO" id="GO:0016709">
    <property type="term" value="F:oxidoreductase activity, acting on paired donors, with incorporation or reduction of molecular oxygen, NAD(P)H as one donor, and incorporation of one atom of oxygen"/>
    <property type="evidence" value="ECO:0007669"/>
    <property type="project" value="UniProtKB-ARBA"/>
</dbReference>
<dbReference type="OrthoDB" id="10016252at2759"/>
<name>A0A4Y9ZDS5_9AGAM</name>
<dbReference type="Pfam" id="PF01494">
    <property type="entry name" value="FAD_binding_3"/>
    <property type="match status" value="1"/>
</dbReference>
<dbReference type="Pfam" id="PF07976">
    <property type="entry name" value="Phe_hydrox_dim"/>
    <property type="match status" value="2"/>
</dbReference>
<dbReference type="Gene3D" id="3.30.9.10">
    <property type="entry name" value="D-Amino Acid Oxidase, subunit A, domain 2"/>
    <property type="match status" value="1"/>
</dbReference>
<organism evidence="8 9">
    <name type="scientific">Dentipellis fragilis</name>
    <dbReference type="NCBI Taxonomy" id="205917"/>
    <lineage>
        <taxon>Eukaryota</taxon>
        <taxon>Fungi</taxon>
        <taxon>Dikarya</taxon>
        <taxon>Basidiomycota</taxon>
        <taxon>Agaricomycotina</taxon>
        <taxon>Agaricomycetes</taxon>
        <taxon>Russulales</taxon>
        <taxon>Hericiaceae</taxon>
        <taxon>Dentipellis</taxon>
    </lineage>
</organism>
<dbReference type="InterPro" id="IPR012941">
    <property type="entry name" value="Phe_hydrox_C_dim_dom"/>
</dbReference>
<evidence type="ECO:0000313" key="8">
    <source>
        <dbReference type="EMBL" id="TFY72604.1"/>
    </source>
</evidence>
<comment type="caution">
    <text evidence="8">The sequence shown here is derived from an EMBL/GenBank/DDBJ whole genome shotgun (WGS) entry which is preliminary data.</text>
</comment>
<evidence type="ECO:0000259" key="7">
    <source>
        <dbReference type="Pfam" id="PF07976"/>
    </source>
</evidence>
<dbReference type="SUPFAM" id="SSF51905">
    <property type="entry name" value="FAD/NAD(P)-binding domain"/>
    <property type="match status" value="1"/>
</dbReference>
<feature type="domain" description="Phenol hydroxylase-like C-terminal dimerisation" evidence="7">
    <location>
        <begin position="722"/>
        <end position="801"/>
    </location>
</feature>
<dbReference type="SUPFAM" id="SSF52833">
    <property type="entry name" value="Thioredoxin-like"/>
    <property type="match status" value="2"/>
</dbReference>
<feature type="region of interest" description="Disordered" evidence="5">
    <location>
        <begin position="620"/>
        <end position="658"/>
    </location>
</feature>
<evidence type="ECO:0000256" key="5">
    <source>
        <dbReference type="SAM" id="MobiDB-lite"/>
    </source>
</evidence>
<evidence type="ECO:0000256" key="1">
    <source>
        <dbReference type="ARBA" id="ARBA00007801"/>
    </source>
</evidence>
<evidence type="ECO:0000256" key="3">
    <source>
        <dbReference type="ARBA" id="ARBA00022827"/>
    </source>
</evidence>
<dbReference type="InterPro" id="IPR038220">
    <property type="entry name" value="PHOX_C_sf"/>
</dbReference>
<dbReference type="InterPro" id="IPR036188">
    <property type="entry name" value="FAD/NAD-bd_sf"/>
</dbReference>
<dbReference type="Gene3D" id="3.50.50.60">
    <property type="entry name" value="FAD/NAD(P)-binding domain"/>
    <property type="match status" value="1"/>
</dbReference>
<dbReference type="GO" id="GO:0071949">
    <property type="term" value="F:FAD binding"/>
    <property type="evidence" value="ECO:0007669"/>
    <property type="project" value="InterPro"/>
</dbReference>